<dbReference type="InterPro" id="IPR000994">
    <property type="entry name" value="Pept_M24"/>
</dbReference>
<gene>
    <name evidence="15" type="ORF">CCUR1050_LOCUS26430</name>
</gene>
<keyword evidence="9 10" id="KW-0539">Nucleus</keyword>
<feature type="region of interest" description="Disordered" evidence="11">
    <location>
        <begin position="956"/>
        <end position="1115"/>
    </location>
</feature>
<comment type="subcellular location">
    <subcellularLocation>
        <location evidence="10">Nucleus</location>
    </subcellularLocation>
    <subcellularLocation>
        <location evidence="10">Chromosome</location>
    </subcellularLocation>
</comment>
<name>A0A7S0QUN9_9CRYP</name>
<evidence type="ECO:0000259" key="14">
    <source>
        <dbReference type="SMART" id="SM01287"/>
    </source>
</evidence>
<dbReference type="Gene3D" id="3.40.350.10">
    <property type="entry name" value="Creatinase/prolidase N-terminal domain"/>
    <property type="match status" value="1"/>
</dbReference>
<dbReference type="InterPro" id="IPR040258">
    <property type="entry name" value="Spt16"/>
</dbReference>
<evidence type="ECO:0000256" key="2">
    <source>
        <dbReference type="ARBA" id="ARBA00022454"/>
    </source>
</evidence>
<dbReference type="InterPro" id="IPR013953">
    <property type="entry name" value="FACT_SPT16_M"/>
</dbReference>
<dbReference type="PANTHER" id="PTHR13980">
    <property type="entry name" value="CDC68 RELATED"/>
    <property type="match status" value="1"/>
</dbReference>
<protein>
    <recommendedName>
        <fullName evidence="10">FACT complex subunit</fullName>
    </recommendedName>
</protein>
<dbReference type="Gene3D" id="2.30.29.150">
    <property type="match status" value="1"/>
</dbReference>
<dbReference type="Gene3D" id="3.90.230.10">
    <property type="entry name" value="Creatinase/methionine aminopeptidase superfamily"/>
    <property type="match status" value="1"/>
</dbReference>
<dbReference type="InterPro" id="IPR056595">
    <property type="entry name" value="Fact-SPT16_PH"/>
</dbReference>
<dbReference type="GO" id="GO:0006260">
    <property type="term" value="P:DNA replication"/>
    <property type="evidence" value="ECO:0007669"/>
    <property type="project" value="UniProtKB-KW"/>
</dbReference>
<comment type="similarity">
    <text evidence="1 10">Belongs to the peptidase M24 family. SPT16 subfamily.</text>
</comment>
<dbReference type="InterPro" id="IPR036005">
    <property type="entry name" value="Creatinase/aminopeptidase-like"/>
</dbReference>
<feature type="compositionally biased region" description="Basic and acidic residues" evidence="11">
    <location>
        <begin position="1025"/>
        <end position="1063"/>
    </location>
</feature>
<feature type="compositionally biased region" description="Low complexity" evidence="11">
    <location>
        <begin position="1074"/>
        <end position="1096"/>
    </location>
</feature>
<evidence type="ECO:0000256" key="4">
    <source>
        <dbReference type="ARBA" id="ARBA00022763"/>
    </source>
</evidence>
<evidence type="ECO:0000256" key="3">
    <source>
        <dbReference type="ARBA" id="ARBA00022705"/>
    </source>
</evidence>
<dbReference type="InterPro" id="IPR029148">
    <property type="entry name" value="FACT-SPT16_Nlobe"/>
</dbReference>
<evidence type="ECO:0000256" key="11">
    <source>
        <dbReference type="SAM" id="MobiDB-lite"/>
    </source>
</evidence>
<dbReference type="SMART" id="SM01286">
    <property type="entry name" value="SPT16"/>
    <property type="match status" value="1"/>
</dbReference>
<dbReference type="Gene3D" id="2.30.29.210">
    <property type="entry name" value="FACT complex subunit Spt16p/Cdc68p"/>
    <property type="match status" value="1"/>
</dbReference>
<accession>A0A7S0QUN9</accession>
<proteinExistence type="inferred from homology"/>
<dbReference type="Pfam" id="PF24824">
    <property type="entry name" value="PH_SPT16"/>
    <property type="match status" value="1"/>
</dbReference>
<dbReference type="InterPro" id="IPR011993">
    <property type="entry name" value="PH-like_dom_sf"/>
</dbReference>
<keyword evidence="8 10" id="KW-0234">DNA repair</keyword>
<evidence type="ECO:0000256" key="8">
    <source>
        <dbReference type="ARBA" id="ARBA00023204"/>
    </source>
</evidence>
<evidence type="ECO:0000256" key="7">
    <source>
        <dbReference type="ARBA" id="ARBA00023163"/>
    </source>
</evidence>
<dbReference type="Gene3D" id="2.30.29.30">
    <property type="entry name" value="Pleckstrin-homology domain (PH domain)/Phosphotyrosine-binding domain (PTB)"/>
    <property type="match status" value="1"/>
</dbReference>
<evidence type="ECO:0000256" key="5">
    <source>
        <dbReference type="ARBA" id="ARBA00023015"/>
    </source>
</evidence>
<organism evidence="15">
    <name type="scientific">Cryptomonas curvata</name>
    <dbReference type="NCBI Taxonomy" id="233186"/>
    <lineage>
        <taxon>Eukaryota</taxon>
        <taxon>Cryptophyceae</taxon>
        <taxon>Cryptomonadales</taxon>
        <taxon>Cryptomonadaceae</taxon>
        <taxon>Cryptomonas</taxon>
    </lineage>
</organism>
<feature type="domain" description="FACT complex subunit SPT16 middle" evidence="13">
    <location>
        <begin position="546"/>
        <end position="694"/>
    </location>
</feature>
<dbReference type="PANTHER" id="PTHR13980:SF15">
    <property type="entry name" value="FACT COMPLEX SUBUNIT SPT16"/>
    <property type="match status" value="1"/>
</dbReference>
<dbReference type="InterPro" id="IPR029149">
    <property type="entry name" value="Creatin/AminoP/Spt16_N"/>
</dbReference>
<keyword evidence="7 10" id="KW-0804">Transcription</keyword>
<keyword evidence="2 10" id="KW-0158">Chromosome</keyword>
<dbReference type="SUPFAM" id="SSF55920">
    <property type="entry name" value="Creatinase/aminopeptidase"/>
    <property type="match status" value="1"/>
</dbReference>
<dbReference type="InterPro" id="IPR013719">
    <property type="entry name" value="RTT106/SPT16-like_middle_dom"/>
</dbReference>
<comment type="subunit">
    <text evidence="10">Component of the FACT complex.</text>
</comment>
<comment type="function">
    <text evidence="10">Component of the FACT complex, a general chromatin factor that acts to reorganize nucleosomes. The FACT complex is involved in multiple processes that require DNA as a template such as mRNA elongation, DNA replication and DNA repair. During transcription elongation the FACT complex acts as a histone chaperone that both destabilizes and restores nucleosomal structure. It facilitates the passage of RNA polymerase II and transcription by promoting the dissociation of one histone H2A-H2B dimer from the nucleosome, then subsequently promotes the reestablishment of the nucleosome following the passage of RNA polymerase II.</text>
</comment>
<dbReference type="AlphaFoldDB" id="A0A7S0QUN9"/>
<evidence type="ECO:0000259" key="12">
    <source>
        <dbReference type="SMART" id="SM01285"/>
    </source>
</evidence>
<keyword evidence="3 10" id="KW-0235">DNA replication</keyword>
<dbReference type="SMART" id="SM01287">
    <property type="entry name" value="Rtt106"/>
    <property type="match status" value="1"/>
</dbReference>
<evidence type="ECO:0000313" key="15">
    <source>
        <dbReference type="EMBL" id="CAD8650110.1"/>
    </source>
</evidence>
<dbReference type="Pfam" id="PF08644">
    <property type="entry name" value="SPT16"/>
    <property type="match status" value="1"/>
</dbReference>
<evidence type="ECO:0000259" key="13">
    <source>
        <dbReference type="SMART" id="SM01286"/>
    </source>
</evidence>
<dbReference type="Pfam" id="PF08512">
    <property type="entry name" value="Rttp106-like_middle"/>
    <property type="match status" value="1"/>
</dbReference>
<feature type="compositionally biased region" description="Acidic residues" evidence="11">
    <location>
        <begin position="962"/>
        <end position="1024"/>
    </location>
</feature>
<reference evidence="15" key="1">
    <citation type="submission" date="2021-01" db="EMBL/GenBank/DDBJ databases">
        <authorList>
            <person name="Corre E."/>
            <person name="Pelletier E."/>
            <person name="Niang G."/>
            <person name="Scheremetjew M."/>
            <person name="Finn R."/>
            <person name="Kale V."/>
            <person name="Holt S."/>
            <person name="Cochrane G."/>
            <person name="Meng A."/>
            <person name="Brown T."/>
            <person name="Cohen L."/>
        </authorList>
    </citation>
    <scope>NUCLEOTIDE SEQUENCE</scope>
    <source>
        <strain evidence="15">CCAP979/52</strain>
    </source>
</reference>
<evidence type="ECO:0000256" key="10">
    <source>
        <dbReference type="RuleBase" id="RU367052"/>
    </source>
</evidence>
<feature type="domain" description="FACT complex subunit SPT16 N-terminal lobe" evidence="12">
    <location>
        <begin position="12"/>
        <end position="177"/>
    </location>
</feature>
<dbReference type="EMBL" id="HBEZ01048064">
    <property type="protein sequence ID" value="CAD8650110.1"/>
    <property type="molecule type" value="Transcribed_RNA"/>
</dbReference>
<sequence length="1115" mass="124874">MSGDAKDDDIRFEPDRFMETCLKIYGKWKEGEASDSWGTSCDALVVVSGTTDEDVIRFPKSSAIQVALFAIELSDTLIAFCEDTIVILAASKKAKLAQDLADSIDSKFRYKIEVLTRNKADKDAANYAKVIEFLKSSKTGAKVGMLAKEKNDGAFVAGWDSALKESALATGDISSGISDALAVKNEEQLKAIRDGSLIAVQAIKKHVIEEILNLIDDKKEASMLTLMEDVEEKIFKMVKENKLQESDMEVITQPLLQSGGQYDLKYTAQTADTNVHLPEKDAPAVHIISISLRHKFCCCTVARTLFFNARKDQSDNYKLLLDVFEECISILKPGVRLSKVYEKAVSTFKARKPDLLNHLIKELGWGMGYELRDKRFVLDEKNRHQAEKGMIFCLRLGLENLKLAVKETKSQKYSILIQDTVIIGEDGAEIVTANLQKKFSKCSWNVSDEPVEEVKKKPEKKLDINTADILAKLGDSKTRKVSESEEAETRKLFEQRNAILAQEGIKKQKQLIGLGDGEAAGSSTVLQTSGYSSPEDFPLKTSGTNIHVDEDRKTILVPINGVPVPFHISVVKNVAKQEQGGFSVIRINFVTPGLGITLNTSVGKGLMYLRELSYRSQDSTNFSIIHKQISDMKKHYSQNETLLRAQAEIVPQEPLRLNPNRGPQLQNVRIYPSPQARAKKTEGNLEAHVNGFRFSVKKAASSDLRQLDFLYRNVQHAFFQPSNKSSTIILLHFRLINPIMVGKTSTKDLQFYVEYMDEGENLLENRKRNTWDRDEVEDESRHKQMINELDSQFKKFADKVSDILPPANSAEPDGDKIWDWDIPYQELEFQGNPKNAMVELYPTTSCIVHLATKPVFIIDLDRVDVAYYERIQSGNRNFDLVFVLKDFLLPDAKIQEGAAWSRIHSIDIKYYDQVREVLQKSKLPQFEGAAALKWNDVLKQYRKNFEDITADGGWQCILGLGSDDEGEEEEEEEDDESFTADEDGSDDDSSEVDSDDSDLSEYSEDGSEDGSDEDLSSEGMDSDEAERWAEEEDKRKPDKFGDKFGDKKRDKRDRSPDSDDDRPRKKGSAPPPKKSSSSSFKGGSSSSFKGGSSSKPGLGGSGKHSSSGKKGLGRR</sequence>
<dbReference type="GO" id="GO:0031491">
    <property type="term" value="F:nucleosome binding"/>
    <property type="evidence" value="ECO:0007669"/>
    <property type="project" value="TreeGrafter"/>
</dbReference>
<dbReference type="Pfam" id="PF14826">
    <property type="entry name" value="FACT-Spt16_Nlob"/>
    <property type="match status" value="1"/>
</dbReference>
<keyword evidence="6" id="KW-0175">Coiled coil</keyword>
<dbReference type="Pfam" id="PF00557">
    <property type="entry name" value="Peptidase_M24"/>
    <property type="match status" value="1"/>
</dbReference>
<dbReference type="SMART" id="SM01285">
    <property type="entry name" value="FACT-Spt16_Nlob"/>
    <property type="match status" value="1"/>
</dbReference>
<evidence type="ECO:0000256" key="1">
    <source>
        <dbReference type="ARBA" id="ARBA00010779"/>
    </source>
</evidence>
<dbReference type="GO" id="GO:0035101">
    <property type="term" value="C:FACT complex"/>
    <property type="evidence" value="ECO:0007669"/>
    <property type="project" value="UniProtKB-UniRule"/>
</dbReference>
<feature type="domain" description="Histone chaperone RTT106/FACT complex subunit SPT16-like middle" evidence="14">
    <location>
        <begin position="829"/>
        <end position="928"/>
    </location>
</feature>
<dbReference type="GO" id="GO:0006368">
    <property type="term" value="P:transcription elongation by RNA polymerase II"/>
    <property type="evidence" value="ECO:0007669"/>
    <property type="project" value="TreeGrafter"/>
</dbReference>
<keyword evidence="5 10" id="KW-0805">Transcription regulation</keyword>
<dbReference type="GO" id="GO:0006281">
    <property type="term" value="P:DNA repair"/>
    <property type="evidence" value="ECO:0007669"/>
    <property type="project" value="UniProtKB-UniRule"/>
</dbReference>
<evidence type="ECO:0000256" key="6">
    <source>
        <dbReference type="ARBA" id="ARBA00023054"/>
    </source>
</evidence>
<keyword evidence="4 10" id="KW-0227">DNA damage</keyword>
<evidence type="ECO:0000256" key="9">
    <source>
        <dbReference type="ARBA" id="ARBA00023242"/>
    </source>
</evidence>